<dbReference type="GO" id="GO:0003677">
    <property type="term" value="F:DNA binding"/>
    <property type="evidence" value="ECO:0007669"/>
    <property type="project" value="InterPro"/>
</dbReference>
<keyword evidence="3" id="KW-0731">Sigma factor</keyword>
<dbReference type="NCBIfam" id="TIGR02937">
    <property type="entry name" value="sigma70-ECF"/>
    <property type="match status" value="1"/>
</dbReference>
<sequence length="206" mass="24009">MLRLIPFFTTEKQLIAALKRGEGRAHKVVYERFSGKMLAVCTRYCANRDDAEEVMLDGFMRVFEKIEQFREDGSFEGWIRRVMVTESLMFLRKNKQWRQEVPIEDVVVEPDYAWADTAVNENDLLRIVNQLPDGYRTVFNLYAIEGYSHAEIADMLGISEGTSKSQLSRARMLLQANLKKLEQEPKMHQQLGQHGYYEKTARKAAY</sequence>
<comment type="similarity">
    <text evidence="1">Belongs to the sigma-70 factor family. ECF subfamily.</text>
</comment>
<evidence type="ECO:0000256" key="4">
    <source>
        <dbReference type="ARBA" id="ARBA00023163"/>
    </source>
</evidence>
<dbReference type="SUPFAM" id="SSF88946">
    <property type="entry name" value="Sigma2 domain of RNA polymerase sigma factors"/>
    <property type="match status" value="1"/>
</dbReference>
<dbReference type="RefSeq" id="WP_111346451.1">
    <property type="nucleotide sequence ID" value="NZ_QLII01000001.1"/>
</dbReference>
<evidence type="ECO:0000259" key="5">
    <source>
        <dbReference type="Pfam" id="PF04542"/>
    </source>
</evidence>
<feature type="domain" description="RNA polymerase sigma-70 region 2" evidence="5">
    <location>
        <begin position="30"/>
        <end position="95"/>
    </location>
</feature>
<organism evidence="7 8">
    <name type="scientific">Spirosoma telluris</name>
    <dbReference type="NCBI Taxonomy" id="2183553"/>
    <lineage>
        <taxon>Bacteria</taxon>
        <taxon>Pseudomonadati</taxon>
        <taxon>Bacteroidota</taxon>
        <taxon>Cytophagia</taxon>
        <taxon>Cytophagales</taxon>
        <taxon>Cytophagaceae</taxon>
        <taxon>Spirosoma</taxon>
    </lineage>
</organism>
<dbReference type="PANTHER" id="PTHR43133">
    <property type="entry name" value="RNA POLYMERASE ECF-TYPE SIGMA FACTO"/>
    <property type="match status" value="1"/>
</dbReference>
<comment type="caution">
    <text evidence="7">The sequence shown here is derived from an EMBL/GenBank/DDBJ whole genome shotgun (WGS) entry which is preliminary data.</text>
</comment>
<keyword evidence="2" id="KW-0805">Transcription regulation</keyword>
<dbReference type="CDD" id="cd06171">
    <property type="entry name" value="Sigma70_r4"/>
    <property type="match status" value="1"/>
</dbReference>
<name>A0A327NUV7_9BACT</name>
<dbReference type="InterPro" id="IPR007627">
    <property type="entry name" value="RNA_pol_sigma70_r2"/>
</dbReference>
<gene>
    <name evidence="7" type="ORF">HMF3257_25090</name>
</gene>
<dbReference type="PANTHER" id="PTHR43133:SF46">
    <property type="entry name" value="RNA POLYMERASE SIGMA-70 FACTOR ECF SUBFAMILY"/>
    <property type="match status" value="1"/>
</dbReference>
<dbReference type="SUPFAM" id="SSF88659">
    <property type="entry name" value="Sigma3 and sigma4 domains of RNA polymerase sigma factors"/>
    <property type="match status" value="1"/>
</dbReference>
<dbReference type="InterPro" id="IPR013249">
    <property type="entry name" value="RNA_pol_sigma70_r4_t2"/>
</dbReference>
<keyword evidence="8" id="KW-1185">Reference proteome</keyword>
<dbReference type="Pfam" id="PF08281">
    <property type="entry name" value="Sigma70_r4_2"/>
    <property type="match status" value="1"/>
</dbReference>
<reference evidence="7 8" key="1">
    <citation type="submission" date="2018-06" db="EMBL/GenBank/DDBJ databases">
        <title>Spirosoma sp. HMF3257 Genome sequencing and assembly.</title>
        <authorList>
            <person name="Kang H."/>
            <person name="Cha I."/>
            <person name="Kim H."/>
            <person name="Kang J."/>
            <person name="Joh K."/>
        </authorList>
    </citation>
    <scope>NUCLEOTIDE SEQUENCE [LARGE SCALE GENOMIC DNA]</scope>
    <source>
        <strain evidence="7 8">HMF3257</strain>
    </source>
</reference>
<evidence type="ECO:0000259" key="6">
    <source>
        <dbReference type="Pfam" id="PF08281"/>
    </source>
</evidence>
<evidence type="ECO:0000256" key="3">
    <source>
        <dbReference type="ARBA" id="ARBA00023082"/>
    </source>
</evidence>
<dbReference type="InterPro" id="IPR013324">
    <property type="entry name" value="RNA_pol_sigma_r3/r4-like"/>
</dbReference>
<dbReference type="InterPro" id="IPR036388">
    <property type="entry name" value="WH-like_DNA-bd_sf"/>
</dbReference>
<feature type="domain" description="RNA polymerase sigma factor 70 region 4 type 2" evidence="6">
    <location>
        <begin position="123"/>
        <end position="173"/>
    </location>
</feature>
<evidence type="ECO:0000313" key="7">
    <source>
        <dbReference type="EMBL" id="RAI76618.1"/>
    </source>
</evidence>
<dbReference type="GO" id="GO:0006352">
    <property type="term" value="P:DNA-templated transcription initiation"/>
    <property type="evidence" value="ECO:0007669"/>
    <property type="project" value="InterPro"/>
</dbReference>
<dbReference type="OrthoDB" id="941544at2"/>
<dbReference type="Gene3D" id="1.10.1740.10">
    <property type="match status" value="1"/>
</dbReference>
<accession>A0A327NUV7</accession>
<evidence type="ECO:0000256" key="1">
    <source>
        <dbReference type="ARBA" id="ARBA00010641"/>
    </source>
</evidence>
<evidence type="ECO:0000313" key="8">
    <source>
        <dbReference type="Proteomes" id="UP000249016"/>
    </source>
</evidence>
<keyword evidence="4" id="KW-0804">Transcription</keyword>
<dbReference type="InterPro" id="IPR014284">
    <property type="entry name" value="RNA_pol_sigma-70_dom"/>
</dbReference>
<dbReference type="InterPro" id="IPR013325">
    <property type="entry name" value="RNA_pol_sigma_r2"/>
</dbReference>
<dbReference type="Proteomes" id="UP000249016">
    <property type="component" value="Unassembled WGS sequence"/>
</dbReference>
<proteinExistence type="inferred from homology"/>
<dbReference type="EMBL" id="QLII01000001">
    <property type="protein sequence ID" value="RAI76618.1"/>
    <property type="molecule type" value="Genomic_DNA"/>
</dbReference>
<dbReference type="InterPro" id="IPR039425">
    <property type="entry name" value="RNA_pol_sigma-70-like"/>
</dbReference>
<dbReference type="Pfam" id="PF04542">
    <property type="entry name" value="Sigma70_r2"/>
    <property type="match status" value="1"/>
</dbReference>
<dbReference type="AlphaFoldDB" id="A0A327NUV7"/>
<protein>
    <submittedName>
        <fullName evidence="7">RNA polymerase subunit sigma-70</fullName>
    </submittedName>
</protein>
<dbReference type="Gene3D" id="1.10.10.10">
    <property type="entry name" value="Winged helix-like DNA-binding domain superfamily/Winged helix DNA-binding domain"/>
    <property type="match status" value="1"/>
</dbReference>
<dbReference type="GO" id="GO:0016987">
    <property type="term" value="F:sigma factor activity"/>
    <property type="evidence" value="ECO:0007669"/>
    <property type="project" value="UniProtKB-KW"/>
</dbReference>
<evidence type="ECO:0000256" key="2">
    <source>
        <dbReference type="ARBA" id="ARBA00023015"/>
    </source>
</evidence>